<evidence type="ECO:0000313" key="1">
    <source>
        <dbReference type="EMBL" id="QOW43617.1"/>
    </source>
</evidence>
<accession>A0A2L2J0W2</accession>
<reference evidence="1 2" key="1">
    <citation type="submission" date="2020-02" db="EMBL/GenBank/DDBJ databases">
        <title>Tigecycline-resistant Acinetobacter species from pigs and migratory birds.</title>
        <authorList>
            <person name="Chen C."/>
            <person name="Sun J."/>
            <person name="Liao X.-P."/>
            <person name="Liu Y.-H."/>
        </authorList>
    </citation>
    <scope>NUCLEOTIDE SEQUENCE [LARGE SCALE GENOMIC DNA]</scope>
    <source>
        <strain evidence="1 2">C15_T</strain>
    </source>
</reference>
<dbReference type="EMBL" id="CP048654">
    <property type="protein sequence ID" value="QOW43617.1"/>
    <property type="molecule type" value="Genomic_DNA"/>
</dbReference>
<dbReference type="Proteomes" id="UP000593812">
    <property type="component" value="Chromosome"/>
</dbReference>
<organism evidence="1 2">
    <name type="scientific">Acinetobacter indicus</name>
    <dbReference type="NCBI Taxonomy" id="756892"/>
    <lineage>
        <taxon>Bacteria</taxon>
        <taxon>Pseudomonadati</taxon>
        <taxon>Pseudomonadota</taxon>
        <taxon>Gammaproteobacteria</taxon>
        <taxon>Moraxellales</taxon>
        <taxon>Moraxellaceae</taxon>
        <taxon>Acinetobacter</taxon>
    </lineage>
</organism>
<protein>
    <submittedName>
        <fullName evidence="1">Uncharacterized protein</fullName>
    </submittedName>
</protein>
<dbReference type="AlphaFoldDB" id="A0A2L2J0W2"/>
<gene>
    <name evidence="1" type="ORF">G0027_12675</name>
</gene>
<sequence length="217" mass="24143">MLKKICFPLTLCVSTFSSAQLVSLNQDELLNTVGQGGADLSWTLSLNHKYANDMSLKNISELSNGEVTTANYQYECSNDVLCRFAFSPNNHRDENGQKWLVFKQIQGTIQIDKFSLEGTTIINKDKNPQTAMLLKFYDQHPLKIRNLGFASLAVESGNEGYLNNTRYTTYNNGSQVPSFDQGQEQGFMGLNVHGNLHLSGDIKIFSYNCSGAATSRC</sequence>
<evidence type="ECO:0000313" key="2">
    <source>
        <dbReference type="Proteomes" id="UP000593812"/>
    </source>
</evidence>
<dbReference type="STRING" id="756892.GCA_001922645_02430"/>
<name>A0A2L2J0W2_9GAMM</name>
<dbReference type="KEGG" id="aid:CTZ23_03940"/>
<proteinExistence type="predicted"/>
<dbReference type="RefSeq" id="WP_016659341.1">
    <property type="nucleotide sequence ID" value="NZ_CAXNYR010000002.1"/>
</dbReference>